<dbReference type="PANTHER" id="PTHR10037:SF62">
    <property type="entry name" value="SODIUM CHANNEL PROTEIN 60E"/>
    <property type="match status" value="1"/>
</dbReference>
<gene>
    <name evidence="8" type="ORF">CCMP2556_LOCUS36114</name>
</gene>
<evidence type="ECO:0000313" key="8">
    <source>
        <dbReference type="EMBL" id="CAK9073357.1"/>
    </source>
</evidence>
<feature type="region of interest" description="Disordered" evidence="5">
    <location>
        <begin position="44"/>
        <end position="127"/>
    </location>
</feature>
<evidence type="ECO:0000313" key="9">
    <source>
        <dbReference type="Proteomes" id="UP001642484"/>
    </source>
</evidence>
<dbReference type="GO" id="GO:0034220">
    <property type="term" value="P:monoatomic ion transmembrane transport"/>
    <property type="evidence" value="ECO:0007669"/>
    <property type="project" value="UniProtKB-KW"/>
</dbReference>
<dbReference type="SUPFAM" id="SSF81324">
    <property type="entry name" value="Voltage-gated potassium channels"/>
    <property type="match status" value="1"/>
</dbReference>
<keyword evidence="9" id="KW-1185">Reference proteome</keyword>
<evidence type="ECO:0000256" key="4">
    <source>
        <dbReference type="ARBA" id="ARBA00023136"/>
    </source>
</evidence>
<comment type="subcellular location">
    <subcellularLocation>
        <location evidence="1">Membrane</location>
        <topology evidence="1">Multi-pass membrane protein</topology>
    </subcellularLocation>
</comment>
<dbReference type="Gene3D" id="1.20.120.350">
    <property type="entry name" value="Voltage-gated potassium channels. Chain C"/>
    <property type="match status" value="1"/>
</dbReference>
<evidence type="ECO:0000256" key="1">
    <source>
        <dbReference type="ARBA" id="ARBA00004141"/>
    </source>
</evidence>
<dbReference type="PANTHER" id="PTHR10037">
    <property type="entry name" value="VOLTAGE-GATED CATION CHANNEL CALCIUM AND SODIUM"/>
    <property type="match status" value="1"/>
</dbReference>
<dbReference type="InterPro" id="IPR002048">
    <property type="entry name" value="EF_hand_dom"/>
</dbReference>
<evidence type="ECO:0000256" key="5">
    <source>
        <dbReference type="SAM" id="MobiDB-lite"/>
    </source>
</evidence>
<keyword evidence="2 6" id="KW-0812">Transmembrane</keyword>
<dbReference type="SUPFAM" id="SSF47473">
    <property type="entry name" value="EF-hand"/>
    <property type="match status" value="1"/>
</dbReference>
<proteinExistence type="predicted"/>
<dbReference type="EMBL" id="CAXAMN010022873">
    <property type="protein sequence ID" value="CAK9073357.1"/>
    <property type="molecule type" value="Genomic_DNA"/>
</dbReference>
<feature type="transmembrane region" description="Helical" evidence="6">
    <location>
        <begin position="206"/>
        <end position="227"/>
    </location>
</feature>
<protein>
    <recommendedName>
        <fullName evidence="7">EF-hand domain-containing protein</fullName>
    </recommendedName>
</protein>
<evidence type="ECO:0000256" key="3">
    <source>
        <dbReference type="ARBA" id="ARBA00022989"/>
    </source>
</evidence>
<evidence type="ECO:0000259" key="7">
    <source>
        <dbReference type="PROSITE" id="PS50222"/>
    </source>
</evidence>
<dbReference type="Pfam" id="PF00520">
    <property type="entry name" value="Ion_trans"/>
    <property type="match status" value="1"/>
</dbReference>
<dbReference type="Gene3D" id="1.10.287.70">
    <property type="match status" value="1"/>
</dbReference>
<organism evidence="8 9">
    <name type="scientific">Durusdinium trenchii</name>
    <dbReference type="NCBI Taxonomy" id="1381693"/>
    <lineage>
        <taxon>Eukaryota</taxon>
        <taxon>Sar</taxon>
        <taxon>Alveolata</taxon>
        <taxon>Dinophyceae</taxon>
        <taxon>Suessiales</taxon>
        <taxon>Symbiodiniaceae</taxon>
        <taxon>Durusdinium</taxon>
    </lineage>
</organism>
<sequence>MRETTRESSVPELFRWLEERLKEERQSLAQQHAVILDELRFMASDLNPPLGPNTLRQAPALKPPEPTESPEPSLGHGGPSNLTGLPVDIDSPTFMRSPGPGSPTSVTVKVEEKDQGSATASRSKRLGKRAATLKQSLSKDDILKPWWHPDRVIKTYTFEIFFACLIFLQAVAMAVEVQYTGFGWGYRLQFPGYEQPASDVWPSIPAFLQGVEIFFGTFFSVEVVLKISGLRRAYLNDPWNWFDFFLVAMWLADMVIAFPVNSSQLRLIRLVRLLRLVRLVRVVRGFDSLIVMTTALQESANGLFWVAVIMLVVQLLFALLLNQVLATMVAQRDFALEDEIVLFEHFGTFPRSMLTMFQVTLGTWVPVARVLQEIVSPAMNIFTILHKVTIGFACIGVINGVFMQETLRVAQSDDVIMMRDVGRRDRLHAEKMKAFFELSNQSGDTMISRDRWKHVMESPNTKQWFAAQGLSIADADEVFTLLDADRSETMTIDELITGVARLHGAARSLDLAILAENHRSLMLRTESLYEKLEATVVNVHKTHEGIFPL</sequence>
<dbReference type="InterPro" id="IPR043203">
    <property type="entry name" value="VGCC_Ca_Na"/>
</dbReference>
<feature type="transmembrane region" description="Helical" evidence="6">
    <location>
        <begin position="239"/>
        <end position="260"/>
    </location>
</feature>
<keyword evidence="3 6" id="KW-1133">Transmembrane helix</keyword>
<reference evidence="8 9" key="1">
    <citation type="submission" date="2024-02" db="EMBL/GenBank/DDBJ databases">
        <authorList>
            <person name="Chen Y."/>
            <person name="Shah S."/>
            <person name="Dougan E. K."/>
            <person name="Thang M."/>
            <person name="Chan C."/>
        </authorList>
    </citation>
    <scope>NUCLEOTIDE SEQUENCE [LARGE SCALE GENOMIC DNA]</scope>
</reference>
<feature type="transmembrane region" description="Helical" evidence="6">
    <location>
        <begin position="302"/>
        <end position="322"/>
    </location>
</feature>
<accession>A0ABP0PCX2</accession>
<dbReference type="InterPro" id="IPR011992">
    <property type="entry name" value="EF-hand-dom_pair"/>
</dbReference>
<evidence type="ECO:0000256" key="2">
    <source>
        <dbReference type="ARBA" id="ARBA00022692"/>
    </source>
</evidence>
<keyword evidence="4 6" id="KW-0472">Membrane</keyword>
<dbReference type="Gene3D" id="1.10.238.10">
    <property type="entry name" value="EF-hand"/>
    <property type="match status" value="1"/>
</dbReference>
<dbReference type="Proteomes" id="UP001642484">
    <property type="component" value="Unassembled WGS sequence"/>
</dbReference>
<feature type="domain" description="EF-hand" evidence="7">
    <location>
        <begin position="470"/>
        <end position="505"/>
    </location>
</feature>
<dbReference type="InterPro" id="IPR027359">
    <property type="entry name" value="Volt_channel_dom_sf"/>
</dbReference>
<evidence type="ECO:0000256" key="6">
    <source>
        <dbReference type="SAM" id="Phobius"/>
    </source>
</evidence>
<dbReference type="PROSITE" id="PS50222">
    <property type="entry name" value="EF_HAND_2"/>
    <property type="match status" value="1"/>
</dbReference>
<dbReference type="InterPro" id="IPR005821">
    <property type="entry name" value="Ion_trans_dom"/>
</dbReference>
<comment type="caution">
    <text evidence="8">The sequence shown here is derived from an EMBL/GenBank/DDBJ whole genome shotgun (WGS) entry which is preliminary data.</text>
</comment>
<name>A0ABP0PCX2_9DINO</name>
<feature type="transmembrane region" description="Helical" evidence="6">
    <location>
        <begin position="160"/>
        <end position="186"/>
    </location>
</feature>